<keyword evidence="5" id="KW-1185">Reference proteome</keyword>
<dbReference type="Proteomes" id="UP000184123">
    <property type="component" value="Unassembled WGS sequence"/>
</dbReference>
<dbReference type="Pfam" id="PF06366">
    <property type="entry name" value="FlhE"/>
    <property type="match status" value="1"/>
</dbReference>
<dbReference type="EMBL" id="FRCA01000005">
    <property type="protein sequence ID" value="SHM11898.1"/>
    <property type="molecule type" value="Genomic_DNA"/>
</dbReference>
<gene>
    <name evidence="2" type="ORF">HCU01_16210</name>
    <name evidence="3" type="ORF">SAMN05660971_02212</name>
</gene>
<dbReference type="STRING" id="44933.SAMN05660971_02212"/>
<organism evidence="3 4">
    <name type="scientific">Halomonas cupida</name>
    <dbReference type="NCBI Taxonomy" id="44933"/>
    <lineage>
        <taxon>Bacteria</taxon>
        <taxon>Pseudomonadati</taxon>
        <taxon>Pseudomonadota</taxon>
        <taxon>Gammaproteobacteria</taxon>
        <taxon>Oceanospirillales</taxon>
        <taxon>Halomonadaceae</taxon>
        <taxon>Halomonas</taxon>
    </lineage>
</organism>
<feature type="chain" id="PRO_5012997581" evidence="1">
    <location>
        <begin position="28"/>
        <end position="135"/>
    </location>
</feature>
<evidence type="ECO:0000313" key="5">
    <source>
        <dbReference type="Proteomes" id="UP000321726"/>
    </source>
</evidence>
<reference evidence="2 5" key="2">
    <citation type="submission" date="2019-07" db="EMBL/GenBank/DDBJ databases">
        <title>Whole genome shotgun sequence of Halomonas cupida NBRC 102219.</title>
        <authorList>
            <person name="Hosoyama A."/>
            <person name="Uohara A."/>
            <person name="Ohji S."/>
            <person name="Ichikawa N."/>
        </authorList>
    </citation>
    <scope>NUCLEOTIDE SEQUENCE [LARGE SCALE GENOMIC DNA]</scope>
    <source>
        <strain evidence="2 5">NBRC 102219</strain>
    </source>
</reference>
<evidence type="ECO:0000313" key="3">
    <source>
        <dbReference type="EMBL" id="SHM11898.1"/>
    </source>
</evidence>
<evidence type="ECO:0000256" key="1">
    <source>
        <dbReference type="SAM" id="SignalP"/>
    </source>
</evidence>
<accession>A0A1M7G736</accession>
<reference evidence="3 4" key="1">
    <citation type="submission" date="2016-11" db="EMBL/GenBank/DDBJ databases">
        <authorList>
            <person name="Jaros S."/>
            <person name="Januszkiewicz K."/>
            <person name="Wedrychowicz H."/>
        </authorList>
    </citation>
    <scope>NUCLEOTIDE SEQUENCE [LARGE SCALE GENOMIC DNA]</scope>
    <source>
        <strain evidence="3 4">DSM 4740</strain>
    </source>
</reference>
<feature type="signal peptide" evidence="1">
    <location>
        <begin position="1"/>
        <end position="27"/>
    </location>
</feature>
<evidence type="ECO:0000313" key="2">
    <source>
        <dbReference type="EMBL" id="GEN23672.1"/>
    </source>
</evidence>
<dbReference type="AlphaFoldDB" id="A0A1M7G736"/>
<evidence type="ECO:0000313" key="4">
    <source>
        <dbReference type="Proteomes" id="UP000184123"/>
    </source>
</evidence>
<sequence length="135" mass="14846">MKRTFLRLWMTGLLSAITLGSASQCLAAPGSWVANVPRLNVSSCQVDRQSAEMTAPSGQRGIIDSVSWQYRSPPGSRMTARLCLQDRCLRLDLARGTSRYFAGLPASGPFTFRFRLADGQQPVVVDSMSLIVNHR</sequence>
<dbReference type="InterPro" id="IPR009420">
    <property type="entry name" value="FlhE"/>
</dbReference>
<keyword evidence="1" id="KW-0732">Signal</keyword>
<dbReference type="EMBL" id="BJXU01000052">
    <property type="protein sequence ID" value="GEN23672.1"/>
    <property type="molecule type" value="Genomic_DNA"/>
</dbReference>
<protein>
    <submittedName>
        <fullName evidence="3">Protein FlhE</fullName>
    </submittedName>
</protein>
<name>A0A1M7G736_9GAMM</name>
<dbReference type="RefSeq" id="WP_073435254.1">
    <property type="nucleotide sequence ID" value="NZ_BJXU01000052.1"/>
</dbReference>
<dbReference type="Proteomes" id="UP000321726">
    <property type="component" value="Unassembled WGS sequence"/>
</dbReference>
<proteinExistence type="predicted"/>
<dbReference type="OrthoDB" id="7064581at2"/>